<dbReference type="SUPFAM" id="SSF51332">
    <property type="entry name" value="E2 regulatory, transactivation domain"/>
    <property type="match status" value="1"/>
</dbReference>
<comment type="subcellular location">
    <subcellularLocation>
        <location evidence="1 12">Host nucleus</location>
    </subcellularLocation>
</comment>
<dbReference type="KEGG" id="vg:37620227"/>
<keyword evidence="7 12" id="KW-0235">DNA replication</keyword>
<protein>
    <recommendedName>
        <fullName evidence="12">Regulatory protein E2</fullName>
    </recommendedName>
</protein>
<feature type="compositionally biased region" description="Polar residues" evidence="13">
    <location>
        <begin position="286"/>
        <end position="298"/>
    </location>
</feature>
<dbReference type="InterPro" id="IPR042503">
    <property type="entry name" value="Regulatory_protein_E2_N_1"/>
</dbReference>
<dbReference type="EMBL" id="KX954132">
    <property type="protein sequence ID" value="APG30982.1"/>
    <property type="molecule type" value="Genomic_DNA"/>
</dbReference>
<evidence type="ECO:0000256" key="9">
    <source>
        <dbReference type="ARBA" id="ARBA00023125"/>
    </source>
</evidence>
<dbReference type="InterPro" id="IPR000427">
    <property type="entry name" value="Papillomavirus_E2_C"/>
</dbReference>
<comment type="caution">
    <text evidence="12">Lacks conserved residue(s) required for the propagation of feature annotation.</text>
</comment>
<evidence type="ECO:0000256" key="11">
    <source>
        <dbReference type="ARBA" id="ARBA00023163"/>
    </source>
</evidence>
<feature type="region of interest" description="DNA-binding domain" evidence="12">
    <location>
        <begin position="322"/>
        <end position="406"/>
    </location>
</feature>
<dbReference type="OrthoDB" id="15886at10239"/>
<keyword evidence="4 12" id="KW-0244">Early protein</keyword>
<feature type="domain" description="Papillomavirus E2 C-terminal" evidence="15">
    <location>
        <begin position="325"/>
        <end position="401"/>
    </location>
</feature>
<dbReference type="InterPro" id="IPR001866">
    <property type="entry name" value="PPV_E2_N"/>
</dbReference>
<keyword evidence="5 12" id="KW-0597">Phosphoprotein</keyword>
<evidence type="ECO:0000256" key="1">
    <source>
        <dbReference type="ARBA" id="ARBA00004147"/>
    </source>
</evidence>
<evidence type="ECO:0000256" key="3">
    <source>
        <dbReference type="ARBA" id="ARBA00022491"/>
    </source>
</evidence>
<dbReference type="GO" id="GO:0006275">
    <property type="term" value="P:regulation of DNA replication"/>
    <property type="evidence" value="ECO:0007669"/>
    <property type="project" value="UniProtKB-UniRule"/>
</dbReference>
<name>A0A1L3GV75_9PAPI</name>
<gene>
    <name evidence="12 16" type="primary">E2</name>
</gene>
<comment type="subunit">
    <text evidence="12">Binds DNA as homodimer. Interacts with protein E1; this interaction greatly increases E1 DNA-binding activity. Interacts with protein L1; this interaction enhances E2-dependent replication and transcription activation. Interacts with protein L2; this interaction inhibits E2 transcriptional activity but not DNA replication function E2. Interacts with protein E7; this interaction inhibits E7 oncogenic activity. Interacts with host TAF1; this interaction modulates E2-dependent transcriptional regulation. Interacts with host BRD4; this interaction mediates E2 transcriptional activation function. Additionally, the interaction with host BRD4 on mitotic chromosomes mediates tethering of the viral genome. Interacts with host TOPBP1; this interaction is required for optimal viral DNA replication.</text>
</comment>
<dbReference type="GO" id="GO:0039693">
    <property type="term" value="P:viral DNA genome replication"/>
    <property type="evidence" value="ECO:0007669"/>
    <property type="project" value="UniProtKB-UniRule"/>
</dbReference>
<dbReference type="GO" id="GO:0006260">
    <property type="term" value="P:DNA replication"/>
    <property type="evidence" value="ECO:0007669"/>
    <property type="project" value="UniProtKB-KW"/>
</dbReference>
<dbReference type="InterPro" id="IPR012677">
    <property type="entry name" value="Nucleotide-bd_a/b_plait_sf"/>
</dbReference>
<dbReference type="Gene3D" id="1.10.287.30">
    <property type="entry name" value="E2 (early) protein, N terminal domain, subdomain 1"/>
    <property type="match status" value="1"/>
</dbReference>
<keyword evidence="17" id="KW-1185">Reference proteome</keyword>
<dbReference type="Proteomes" id="UP000241117">
    <property type="component" value="Segment"/>
</dbReference>
<evidence type="ECO:0000256" key="8">
    <source>
        <dbReference type="ARBA" id="ARBA00023015"/>
    </source>
</evidence>
<dbReference type="HAMAP" id="MF_04001">
    <property type="entry name" value="PPV_E2"/>
    <property type="match status" value="1"/>
</dbReference>
<reference evidence="16 17" key="1">
    <citation type="submission" date="2016-10" db="EMBL/GenBank/DDBJ databases">
        <title>Identification of a novel species of papillomavirus in giraffe lesions using nanopore sequencing.</title>
        <authorList>
            <person name="Vanmechelen B."/>
            <person name="Bertelsen M.F."/>
            <person name="Rector A."/>
            <person name="Laenen L."/>
            <person name="Vergote V."/>
            <person name="Maes P."/>
        </authorList>
    </citation>
    <scope>NUCLEOTIDE SEQUENCE [LARGE SCALE GENOMIC DNA]</scope>
    <source>
        <strain evidence="16">GC2011</strain>
    </source>
</reference>
<evidence type="ECO:0000259" key="14">
    <source>
        <dbReference type="Pfam" id="PF00508"/>
    </source>
</evidence>
<sequence length="406" mass="44722">MKMAKAKALLDAAQEKQMMLIEKDSTALEDHVDYWSSVRAEMALLHAARRNGLQMLGCCPVPALQVTECKAKHAIEMQMVCEELRETIWGKDPWTAGDLSWERYCTAPAKTVKKGANVLEVVYDGNEDNANLYTVWSWVFMRSGGTWEAATGGADAYGIYYQTMSGARIYYETFAGDAARFGKRGFWEVRYQGHSYHSHPPSSRDELDGQYLADSDTGGHTADPAEPQPSRTETAAGGPVRGSGCGLRCVSRSHPYNLPRSSRDSPLVPASSPVQSTVPLDLAPSPETQASPPSPDSTQLEEPETETGAAPTVTFSLFKKGGHSCVLLQGSCNQAKCLRFRVKKRHRKLYSNVTTTWQTVGDEGAGRQGRACLLYTFDDAQQRECFLSTVSIPHGMEVQQLRVHLE</sequence>
<evidence type="ECO:0000313" key="17">
    <source>
        <dbReference type="Proteomes" id="UP000241117"/>
    </source>
</evidence>
<feature type="region of interest" description="Disordered" evidence="13">
    <location>
        <begin position="256"/>
        <end position="308"/>
    </location>
</feature>
<evidence type="ECO:0000256" key="10">
    <source>
        <dbReference type="ARBA" id="ARBA00023159"/>
    </source>
</evidence>
<dbReference type="SUPFAM" id="SSF54957">
    <property type="entry name" value="Viral DNA-binding domain"/>
    <property type="match status" value="1"/>
</dbReference>
<dbReference type="InterPro" id="IPR042504">
    <property type="entry name" value="Regulatory_protein_E2_N_2"/>
</dbReference>
<dbReference type="InterPro" id="IPR036050">
    <property type="entry name" value="Regulatory_protein_E2_N"/>
</dbReference>
<dbReference type="RefSeq" id="YP_009508737.1">
    <property type="nucleotide sequence ID" value="NC_039036.1"/>
</dbReference>
<evidence type="ECO:0000313" key="16">
    <source>
        <dbReference type="EMBL" id="APG30982.1"/>
    </source>
</evidence>
<dbReference type="GO" id="GO:0003700">
    <property type="term" value="F:DNA-binding transcription factor activity"/>
    <property type="evidence" value="ECO:0007669"/>
    <property type="project" value="UniProtKB-UniRule"/>
</dbReference>
<evidence type="ECO:0000256" key="6">
    <source>
        <dbReference type="ARBA" id="ARBA00022562"/>
    </source>
</evidence>
<evidence type="ECO:0000256" key="4">
    <source>
        <dbReference type="ARBA" id="ARBA00022518"/>
    </source>
</evidence>
<dbReference type="Pfam" id="PF00511">
    <property type="entry name" value="PPV_E2_C"/>
    <property type="match status" value="1"/>
</dbReference>
<keyword evidence="10 12" id="KW-0010">Activator</keyword>
<evidence type="ECO:0000259" key="15">
    <source>
        <dbReference type="Pfam" id="PF00511"/>
    </source>
</evidence>
<proteinExistence type="inferred from homology"/>
<feature type="domain" description="Papillomavirus E2 N-terminal" evidence="14">
    <location>
        <begin position="3"/>
        <end position="198"/>
    </location>
</feature>
<evidence type="ECO:0000256" key="2">
    <source>
        <dbReference type="ARBA" id="ARBA00007794"/>
    </source>
</evidence>
<comment type="similarity">
    <text evidence="2">Belongs to the papillomaviridae E8^E2C protein family.</text>
</comment>
<dbReference type="GO" id="GO:0042025">
    <property type="term" value="C:host cell nucleus"/>
    <property type="evidence" value="ECO:0007669"/>
    <property type="project" value="UniProtKB-SubCell"/>
</dbReference>
<comment type="PTM">
    <text evidence="12">Phosphorylated.</text>
</comment>
<dbReference type="GeneID" id="37620227"/>
<keyword evidence="9 12" id="KW-0238">DNA-binding</keyword>
<comment type="function">
    <text evidence="12">Plays a role in the initiation of viral DNA replication. A dimer of E2 interacts with a dimer of E1 in order to improve specificity of E1 DNA binding activity. Once the complex recognizes and binds DNA at specific sites, the E2 dimer is removed from DNA. E2 also regulates viral transcription through binding to the E2RE response element (5'-ACCNNNNNNGGT-3') present in multiple copies in the regulatory regions of the viral genome. Activates or represses transcription depending on E2RE's position with regards to proximal promoter elements including the TATA-box. Repression occurs by sterically hindering the assembly of the transcription initiation complex.</text>
</comment>
<dbReference type="Gene3D" id="2.170.200.10">
    <property type="entry name" value="Papillomavirus E2 early protein domain"/>
    <property type="match status" value="1"/>
</dbReference>
<keyword evidence="8 12" id="KW-0805">Transcription regulation</keyword>
<comment type="similarity">
    <text evidence="12">Belongs to the papillomaviridae E2 protein family.</text>
</comment>
<keyword evidence="6 12" id="KW-1048">Host nucleus</keyword>
<dbReference type="GO" id="GO:0006351">
    <property type="term" value="P:DNA-templated transcription"/>
    <property type="evidence" value="ECO:0007669"/>
    <property type="project" value="UniProtKB-UniRule"/>
</dbReference>
<dbReference type="InterPro" id="IPR035975">
    <property type="entry name" value="E2/EBNA1_C_sf"/>
</dbReference>
<keyword evidence="3 12" id="KW-0678">Repressor</keyword>
<accession>A0A1L3GV75</accession>
<dbReference type="Gene3D" id="3.30.70.330">
    <property type="match status" value="1"/>
</dbReference>
<keyword evidence="11 12" id="KW-0804">Transcription</keyword>
<organism evidence="16 17">
    <name type="scientific">Giraffa camelopardalis papillomavirus 1</name>
    <dbReference type="NCBI Taxonomy" id="1922325"/>
    <lineage>
        <taxon>Viruses</taxon>
        <taxon>Monodnaviria</taxon>
        <taxon>Shotokuvirae</taxon>
        <taxon>Cossaviricota</taxon>
        <taxon>Papovaviricetes</taxon>
        <taxon>Zurhausenvirales</taxon>
        <taxon>Papillomaviridae</taxon>
        <taxon>Firstpapillomavirinae</taxon>
        <taxon>Deltapapillomavirus</taxon>
        <taxon>Deltapapillomavirus 7</taxon>
    </lineage>
</organism>
<dbReference type="Pfam" id="PF00508">
    <property type="entry name" value="PPV_E2_N"/>
    <property type="match status" value="1"/>
</dbReference>
<evidence type="ECO:0000256" key="12">
    <source>
        <dbReference type="HAMAP-Rule" id="MF_04001"/>
    </source>
</evidence>
<evidence type="ECO:0000256" key="7">
    <source>
        <dbReference type="ARBA" id="ARBA00022705"/>
    </source>
</evidence>
<dbReference type="InterPro" id="IPR033668">
    <property type="entry name" value="Reg_prot_E2"/>
</dbReference>
<feature type="region of interest" description="Disordered" evidence="13">
    <location>
        <begin position="195"/>
        <end position="243"/>
    </location>
</feature>
<evidence type="ECO:0000256" key="13">
    <source>
        <dbReference type="SAM" id="MobiDB-lite"/>
    </source>
</evidence>
<dbReference type="GO" id="GO:0000166">
    <property type="term" value="F:nucleotide binding"/>
    <property type="evidence" value="ECO:0007669"/>
    <property type="project" value="UniProtKB-UniRule"/>
</dbReference>
<evidence type="ECO:0000256" key="5">
    <source>
        <dbReference type="ARBA" id="ARBA00022553"/>
    </source>
</evidence>
<dbReference type="GO" id="GO:0003677">
    <property type="term" value="F:DNA binding"/>
    <property type="evidence" value="ECO:0007669"/>
    <property type="project" value="UniProtKB-UniRule"/>
</dbReference>